<organism evidence="1 2">
    <name type="scientific">Bradyrhizobium diazoefficiens</name>
    <dbReference type="NCBI Taxonomy" id="1355477"/>
    <lineage>
        <taxon>Bacteria</taxon>
        <taxon>Pseudomonadati</taxon>
        <taxon>Pseudomonadota</taxon>
        <taxon>Alphaproteobacteria</taxon>
        <taxon>Hyphomicrobiales</taxon>
        <taxon>Nitrobacteraceae</taxon>
        <taxon>Bradyrhizobium</taxon>
    </lineage>
</organism>
<proteinExistence type="predicted"/>
<accession>A0A0E4FUQ4</accession>
<dbReference type="EMBL" id="AP014685">
    <property type="protein sequence ID" value="BAR58622.1"/>
    <property type="molecule type" value="Genomic_DNA"/>
</dbReference>
<evidence type="ECO:0000313" key="1">
    <source>
        <dbReference type="EMBL" id="BAR58622.1"/>
    </source>
</evidence>
<sequence length="99" mass="10623">MRPQAYLHGRSKAMKRLIFAGSLLLASGTVSLADGLFWVVGNRATGKCNIVTSNPVIIGDIWFGDGPYKSRADAKLARSTIRACPAVSPDDEKDADKTD</sequence>
<evidence type="ECO:0000313" key="2">
    <source>
        <dbReference type="Proteomes" id="UP000063308"/>
    </source>
</evidence>
<dbReference type="Proteomes" id="UP000063308">
    <property type="component" value="Chromosome"/>
</dbReference>
<reference evidence="1 2" key="1">
    <citation type="submission" date="2014-11" db="EMBL/GenBank/DDBJ databases">
        <title>Symbiosis island explosion on the genome of extra-slow-growing strains of soybean bradyrhizobia with massive insertion sequences.</title>
        <authorList>
            <person name="Iida T."/>
            <person name="Minamisawa K."/>
        </authorList>
    </citation>
    <scope>NUCLEOTIDE SEQUENCE [LARGE SCALE GENOMIC DNA]</scope>
    <source>
        <strain evidence="1 2">NK6</strain>
    </source>
</reference>
<name>A0A0E4FUQ4_9BRAD</name>
<dbReference type="AlphaFoldDB" id="A0A0E4FUQ4"/>
<protein>
    <submittedName>
        <fullName evidence="1">Uncharacterized protein</fullName>
    </submittedName>
</protein>
<gene>
    <name evidence="1" type="ORF">NK6_5464</name>
</gene>